<sequence length="644" mass="71482">MLRALMLSVFAASAVTVTIPVMAQGKVSPAMPSSKTTQAIIPLPVNSTVSAGRFELNSKTKIYASDARSQINANLLSQMISANTGLVMPVQVGSPSPLEKNAIVFASVVNGKDDINQLRDPQDEAYLLKVTPNRIVLSGNSTGQFYAMQSLVQLFPMQKQASIKIASTEILDQPRFAWRGLHLDVGRHMYSVEFIKKLLDQMAIYKMNTFHWHLTEDQGWRIEIKQYPKLTSVGGFRKETIKDRHFQPYIGDGQAYGGFYTQEQIKDVVAYAQSKHIMVVPEIELPGHSLAALAAYPELACTRGPFEVGTIWGVIDDIYCPSEQTFQFLENVLSEVAALFPGPYIHIGGDEAPKTRWKASPLAQEVMKREGLKNEEELQSYFIRRVEKFINSKGKRLIGWDEILEGGLAPNATVMSWRGEEGGIHAAKEGHDVVMTPTSWCYFDAGQGPKDQELWQLGGEIPIEKVYSYNPVPAVLDAEKQKHIRGVQANVWSEYLRTSDKVEYMVFPRLLAMAEVGWSVQAQRDFKQFEQRLGSHYPRLSQQQIGYRIPRPQGLDQIQVQGDQALIRLQAPVAGSKLFVTTDGSEPSTSTKPYGAPIKLKVAKDQTVMVKVLTVLADGRQSAVQKALMKGSAVAAVATPKPVQ</sequence>
<dbReference type="InterPro" id="IPR026876">
    <property type="entry name" value="Fn3_assoc_repeat"/>
</dbReference>
<evidence type="ECO:0000313" key="12">
    <source>
        <dbReference type="EMBL" id="MBC3881494.1"/>
    </source>
</evidence>
<comment type="catalytic activity">
    <reaction evidence="1">
        <text>Hydrolysis of terminal non-reducing N-acetyl-D-hexosamine residues in N-acetyl-beta-D-hexosaminides.</text>
        <dbReference type="EC" id="3.2.1.52"/>
    </reaction>
</comment>
<dbReference type="GO" id="GO:0016020">
    <property type="term" value="C:membrane"/>
    <property type="evidence" value="ECO:0007669"/>
    <property type="project" value="TreeGrafter"/>
</dbReference>
<evidence type="ECO:0000256" key="4">
    <source>
        <dbReference type="ARBA" id="ARBA00022801"/>
    </source>
</evidence>
<dbReference type="InterPro" id="IPR025705">
    <property type="entry name" value="Beta_hexosaminidase_sua/sub"/>
</dbReference>
<accession>A0A923HLC1</accession>
<evidence type="ECO:0000256" key="1">
    <source>
        <dbReference type="ARBA" id="ARBA00001231"/>
    </source>
</evidence>
<dbReference type="PANTHER" id="PTHR22600:SF57">
    <property type="entry name" value="BETA-N-ACETYLHEXOSAMINIDASE"/>
    <property type="match status" value="1"/>
</dbReference>
<keyword evidence="5" id="KW-0326">Glycosidase</keyword>
<evidence type="ECO:0000256" key="3">
    <source>
        <dbReference type="ARBA" id="ARBA00012663"/>
    </source>
</evidence>
<name>A0A923HLC1_9BURK</name>
<dbReference type="InterPro" id="IPR029018">
    <property type="entry name" value="Hex-like_dom2"/>
</dbReference>
<dbReference type="GO" id="GO:0005975">
    <property type="term" value="P:carbohydrate metabolic process"/>
    <property type="evidence" value="ECO:0007669"/>
    <property type="project" value="InterPro"/>
</dbReference>
<dbReference type="PRINTS" id="PR00738">
    <property type="entry name" value="GLHYDRLASE20"/>
</dbReference>
<proteinExistence type="inferred from homology"/>
<evidence type="ECO:0000256" key="2">
    <source>
        <dbReference type="ARBA" id="ARBA00006285"/>
    </source>
</evidence>
<evidence type="ECO:0000259" key="10">
    <source>
        <dbReference type="Pfam" id="PF00728"/>
    </source>
</evidence>
<dbReference type="SUPFAM" id="SSF51445">
    <property type="entry name" value="(Trans)glycosidases"/>
    <property type="match status" value="1"/>
</dbReference>
<dbReference type="Gene3D" id="3.30.379.10">
    <property type="entry name" value="Chitobiase/beta-hexosaminidase domain 2-like"/>
    <property type="match status" value="1"/>
</dbReference>
<protein>
    <recommendedName>
        <fullName evidence="3">beta-N-acetylhexosaminidase</fullName>
        <ecNumber evidence="3">3.2.1.52</ecNumber>
    </recommendedName>
    <alternativeName>
        <fullName evidence="6">Beta-N-acetylhexosaminidase</fullName>
    </alternativeName>
    <alternativeName>
        <fullName evidence="7">N-acetyl-beta-glucosaminidase</fullName>
    </alternativeName>
</protein>
<dbReference type="GO" id="GO:0004563">
    <property type="term" value="F:beta-N-acetylhexosaminidase activity"/>
    <property type="evidence" value="ECO:0007669"/>
    <property type="project" value="UniProtKB-EC"/>
</dbReference>
<dbReference type="Pfam" id="PF13287">
    <property type="entry name" value="Fn3_assoc"/>
    <property type="match status" value="1"/>
</dbReference>
<reference evidence="12" key="1">
    <citation type="submission" date="2020-08" db="EMBL/GenBank/DDBJ databases">
        <title>Novel species isolated from subtropical streams in China.</title>
        <authorList>
            <person name="Lu H."/>
        </authorList>
    </citation>
    <scope>NUCLEOTIDE SEQUENCE</scope>
    <source>
        <strain evidence="12">LX22W</strain>
    </source>
</reference>
<comment type="similarity">
    <text evidence="2">Belongs to the glycosyl hydrolase 20 family.</text>
</comment>
<evidence type="ECO:0000256" key="5">
    <source>
        <dbReference type="ARBA" id="ARBA00023295"/>
    </source>
</evidence>
<feature type="domain" description="Glycoside hydrolase family 20 catalytic" evidence="10">
    <location>
        <begin position="176"/>
        <end position="519"/>
    </location>
</feature>
<evidence type="ECO:0000256" key="7">
    <source>
        <dbReference type="ARBA" id="ARBA00033000"/>
    </source>
</evidence>
<keyword evidence="4" id="KW-0378">Hydrolase</keyword>
<dbReference type="CDD" id="cd06563">
    <property type="entry name" value="GH20_chitobiase-like"/>
    <property type="match status" value="1"/>
</dbReference>
<feature type="domain" description="Beta-hexosaminidase bacterial type N-terminal" evidence="11">
    <location>
        <begin position="38"/>
        <end position="173"/>
    </location>
</feature>
<dbReference type="Pfam" id="PF00728">
    <property type="entry name" value="Glyco_hydro_20"/>
    <property type="match status" value="1"/>
</dbReference>
<dbReference type="PIRSF" id="PIRSF001093">
    <property type="entry name" value="B-hxosamndse_ab_euk"/>
    <property type="match status" value="1"/>
</dbReference>
<dbReference type="InterPro" id="IPR017853">
    <property type="entry name" value="GH"/>
</dbReference>
<evidence type="ECO:0000313" key="13">
    <source>
        <dbReference type="Proteomes" id="UP000627446"/>
    </source>
</evidence>
<keyword evidence="9" id="KW-0732">Signal</keyword>
<feature type="chain" id="PRO_5036780564" description="beta-N-acetylhexosaminidase" evidence="9">
    <location>
        <begin position="24"/>
        <end position="644"/>
    </location>
</feature>
<evidence type="ECO:0000256" key="6">
    <source>
        <dbReference type="ARBA" id="ARBA00030512"/>
    </source>
</evidence>
<organism evidence="12 13">
    <name type="scientific">Undibacterium nitidum</name>
    <dbReference type="NCBI Taxonomy" id="2762298"/>
    <lineage>
        <taxon>Bacteria</taxon>
        <taxon>Pseudomonadati</taxon>
        <taxon>Pseudomonadota</taxon>
        <taxon>Betaproteobacteria</taxon>
        <taxon>Burkholderiales</taxon>
        <taxon>Oxalobacteraceae</taxon>
        <taxon>Undibacterium</taxon>
    </lineage>
</organism>
<feature type="signal peptide" evidence="9">
    <location>
        <begin position="1"/>
        <end position="23"/>
    </location>
</feature>
<dbReference type="EC" id="3.2.1.52" evidence="3"/>
<feature type="active site" description="Proton donor" evidence="8">
    <location>
        <position position="351"/>
    </location>
</feature>
<evidence type="ECO:0000259" key="11">
    <source>
        <dbReference type="Pfam" id="PF02838"/>
    </source>
</evidence>
<dbReference type="EMBL" id="JACOFZ010000002">
    <property type="protein sequence ID" value="MBC3881494.1"/>
    <property type="molecule type" value="Genomic_DNA"/>
</dbReference>
<dbReference type="SUPFAM" id="SSF55545">
    <property type="entry name" value="beta-N-acetylhexosaminidase-like domain"/>
    <property type="match status" value="1"/>
</dbReference>
<keyword evidence="13" id="KW-1185">Reference proteome</keyword>
<dbReference type="Pfam" id="PF02838">
    <property type="entry name" value="Glyco_hydro_20b"/>
    <property type="match status" value="1"/>
</dbReference>
<dbReference type="PANTHER" id="PTHR22600">
    <property type="entry name" value="BETA-HEXOSAMINIDASE"/>
    <property type="match status" value="1"/>
</dbReference>
<comment type="caution">
    <text evidence="12">The sequence shown here is derived from an EMBL/GenBank/DDBJ whole genome shotgun (WGS) entry which is preliminary data.</text>
</comment>
<dbReference type="InterPro" id="IPR015882">
    <property type="entry name" value="HEX_bac_N"/>
</dbReference>
<dbReference type="RefSeq" id="WP_186916000.1">
    <property type="nucleotide sequence ID" value="NZ_JACOFZ010000002.1"/>
</dbReference>
<evidence type="ECO:0000256" key="8">
    <source>
        <dbReference type="PIRSR" id="PIRSR625705-1"/>
    </source>
</evidence>
<dbReference type="Gene3D" id="3.20.20.80">
    <property type="entry name" value="Glycosidases"/>
    <property type="match status" value="1"/>
</dbReference>
<dbReference type="InterPro" id="IPR015883">
    <property type="entry name" value="Glyco_hydro_20_cat"/>
</dbReference>
<dbReference type="Proteomes" id="UP000627446">
    <property type="component" value="Unassembled WGS sequence"/>
</dbReference>
<gene>
    <name evidence="12" type="ORF">H8K36_08935</name>
</gene>
<evidence type="ECO:0000256" key="9">
    <source>
        <dbReference type="SAM" id="SignalP"/>
    </source>
</evidence>
<dbReference type="AlphaFoldDB" id="A0A923HLC1"/>
<dbReference type="GO" id="GO:0030203">
    <property type="term" value="P:glycosaminoglycan metabolic process"/>
    <property type="evidence" value="ECO:0007669"/>
    <property type="project" value="TreeGrafter"/>
</dbReference>